<dbReference type="EMBL" id="BBMT01000018">
    <property type="protein sequence ID" value="GAL37590.1"/>
    <property type="molecule type" value="Genomic_DNA"/>
</dbReference>
<evidence type="ECO:0000313" key="2">
    <source>
        <dbReference type="Proteomes" id="UP000029224"/>
    </source>
</evidence>
<name>A0A090TCD1_9VIBR</name>
<dbReference type="Proteomes" id="UP000029224">
    <property type="component" value="Unassembled WGS sequence"/>
</dbReference>
<evidence type="ECO:0000313" key="1">
    <source>
        <dbReference type="EMBL" id="GAL37590.1"/>
    </source>
</evidence>
<protein>
    <submittedName>
        <fullName evidence="1">ADP-heptose:LPS heptosyltransferase</fullName>
    </submittedName>
</protein>
<reference evidence="1 2" key="1">
    <citation type="submission" date="2014-09" db="EMBL/GenBank/DDBJ databases">
        <title>Vibrio maritimus JCM 19240. (C210) whole genome shotgun sequence.</title>
        <authorList>
            <person name="Sawabe T."/>
            <person name="Meirelles P."/>
            <person name="Nakanishi M."/>
            <person name="Sayaka M."/>
            <person name="Hattori M."/>
            <person name="Ohkuma M."/>
        </authorList>
    </citation>
    <scope>NUCLEOTIDE SEQUENCE [LARGE SCALE GENOMIC DNA]</scope>
    <source>
        <strain evidence="1 2">JCM 19240</strain>
    </source>
</reference>
<organism evidence="1 2">
    <name type="scientific">Vibrio maritimus</name>
    <dbReference type="NCBI Taxonomy" id="990268"/>
    <lineage>
        <taxon>Bacteria</taxon>
        <taxon>Pseudomonadati</taxon>
        <taxon>Pseudomonadota</taxon>
        <taxon>Gammaproteobacteria</taxon>
        <taxon>Vibrionales</taxon>
        <taxon>Vibrionaceae</taxon>
        <taxon>Vibrio</taxon>
    </lineage>
</organism>
<gene>
    <name evidence="1" type="ORF">JCM19240_737</name>
</gene>
<keyword evidence="1" id="KW-0808">Transferase</keyword>
<comment type="caution">
    <text evidence="1">The sequence shown here is derived from an EMBL/GenBank/DDBJ whole genome shotgun (WGS) entry which is preliminary data.</text>
</comment>
<dbReference type="AlphaFoldDB" id="A0A090TCD1"/>
<sequence length="66" mass="7309">MQAIQTQWPSTQITWVTGKLEAKLLESIDGIDVVVFDKKQAGKAILRCGNNSKGVSLMHCCICNMR</sequence>
<keyword evidence="2" id="KW-1185">Reference proteome</keyword>
<dbReference type="GO" id="GO:0016740">
    <property type="term" value="F:transferase activity"/>
    <property type="evidence" value="ECO:0007669"/>
    <property type="project" value="UniProtKB-KW"/>
</dbReference>
<accession>A0A090TCD1</accession>
<proteinExistence type="predicted"/>
<reference evidence="1 2" key="2">
    <citation type="submission" date="2014-09" db="EMBL/GenBank/DDBJ databases">
        <authorList>
            <consortium name="NBRP consortium"/>
            <person name="Sawabe T."/>
            <person name="Meirelles P."/>
            <person name="Nakanishi M."/>
            <person name="Sayaka M."/>
            <person name="Hattori M."/>
            <person name="Ohkuma M."/>
        </authorList>
    </citation>
    <scope>NUCLEOTIDE SEQUENCE [LARGE SCALE GENOMIC DNA]</scope>
    <source>
        <strain evidence="1 2">JCM 19240</strain>
    </source>
</reference>
<dbReference type="SUPFAM" id="SSF53756">
    <property type="entry name" value="UDP-Glycosyltransferase/glycogen phosphorylase"/>
    <property type="match status" value="1"/>
</dbReference>